<keyword evidence="4" id="KW-1015">Disulfide bond</keyword>
<sequence>MDKVGNFMKKCFYKLIEMLVKLLNVWSEYYPTELRWENTYDQPLNFNCPAGQTISYIKSQHDNHHEDRLWEFGCKDTFDSSADCFLSPYVNDFDQTFTYECPPNHIITGMSSYHDNHHEDRRWQFYCCRSNDHCTANCEWTTYVNYFDEAFHWTVPNQNYLVGAESYHENKHDEHSNYHEDRHWDLSCKRTNKPNAECHQSAYVNDFDKAFTFECPENYAIAGMSSYHSNYHEDRRWRFYCCKVVCASGDTGTCQWTTYVNSFDEYFHWNVPPHSVLVGVESYHQNYQEDRRWRYKYCVKPCL</sequence>
<keyword evidence="7" id="KW-1267">Proteomics identification</keyword>
<evidence type="ECO:0000313" key="5">
    <source>
        <dbReference type="EMBL" id="RXN25674.1"/>
    </source>
</evidence>
<evidence type="ECO:0000256" key="1">
    <source>
        <dbReference type="ARBA" id="ARBA00004613"/>
    </source>
</evidence>
<evidence type="ECO:0000256" key="2">
    <source>
        <dbReference type="ARBA" id="ARBA00008712"/>
    </source>
</evidence>
<dbReference type="GO" id="GO:0031012">
    <property type="term" value="C:extracellular matrix"/>
    <property type="evidence" value="ECO:0007669"/>
    <property type="project" value="TreeGrafter"/>
</dbReference>
<dbReference type="Pfam" id="PF14704">
    <property type="entry name" value="DERM"/>
    <property type="match status" value="2"/>
</dbReference>
<protein>
    <submittedName>
        <fullName evidence="5">Hemagglutinin amebocyte aggregation factor-like protein</fullName>
    </submittedName>
</protein>
<dbReference type="GO" id="GO:0030199">
    <property type="term" value="P:collagen fibril organization"/>
    <property type="evidence" value="ECO:0007669"/>
    <property type="project" value="TreeGrafter"/>
</dbReference>
<accession>A0A498N1Q3</accession>
<gene>
    <name evidence="5" type="ORF">ROHU_021330</name>
</gene>
<evidence type="ECO:0000256" key="3">
    <source>
        <dbReference type="ARBA" id="ARBA00022525"/>
    </source>
</evidence>
<dbReference type="PANTHER" id="PTHR15040:SF3">
    <property type="entry name" value="SI:DKEY-14D8.6-RELATED"/>
    <property type="match status" value="1"/>
</dbReference>
<dbReference type="AlphaFoldDB" id="A0A498N1Q3"/>
<name>A0A498N1Q3_LABRO</name>
<proteinExistence type="evidence at protein level"/>
<keyword evidence="6" id="KW-1185">Reference proteome</keyword>
<organism evidence="5 6">
    <name type="scientific">Labeo rohita</name>
    <name type="common">Indian major carp</name>
    <name type="synonym">Cyprinus rohita</name>
    <dbReference type="NCBI Taxonomy" id="84645"/>
    <lineage>
        <taxon>Eukaryota</taxon>
        <taxon>Metazoa</taxon>
        <taxon>Chordata</taxon>
        <taxon>Craniata</taxon>
        <taxon>Vertebrata</taxon>
        <taxon>Euteleostomi</taxon>
        <taxon>Actinopterygii</taxon>
        <taxon>Neopterygii</taxon>
        <taxon>Teleostei</taxon>
        <taxon>Ostariophysi</taxon>
        <taxon>Cypriniformes</taxon>
        <taxon>Cyprinidae</taxon>
        <taxon>Labeoninae</taxon>
        <taxon>Labeonini</taxon>
        <taxon>Labeo</taxon>
    </lineage>
</organism>
<evidence type="ECO:0000313" key="6">
    <source>
        <dbReference type="Proteomes" id="UP000290572"/>
    </source>
</evidence>
<dbReference type="PANTHER" id="PTHR15040">
    <property type="entry name" value="DERMATOPONTIN-RELATED"/>
    <property type="match status" value="1"/>
</dbReference>
<dbReference type="EMBL" id="QBIY01012293">
    <property type="protein sequence ID" value="RXN25674.1"/>
    <property type="molecule type" value="Genomic_DNA"/>
</dbReference>
<dbReference type="InterPro" id="IPR026645">
    <property type="entry name" value="Dermatopontin"/>
</dbReference>
<evidence type="ECO:0007829" key="7">
    <source>
        <dbReference type="PeptideAtlas" id="A0A498N1Q3"/>
    </source>
</evidence>
<dbReference type="GO" id="GO:0005615">
    <property type="term" value="C:extracellular space"/>
    <property type="evidence" value="ECO:0007669"/>
    <property type="project" value="TreeGrafter"/>
</dbReference>
<keyword evidence="3" id="KW-0964">Secreted</keyword>
<comment type="subcellular location">
    <subcellularLocation>
        <location evidence="1">Secreted</location>
    </subcellularLocation>
</comment>
<reference evidence="5 6" key="1">
    <citation type="submission" date="2018-03" db="EMBL/GenBank/DDBJ databases">
        <title>Draft genome sequence of Rohu Carp (Labeo rohita).</title>
        <authorList>
            <person name="Das P."/>
            <person name="Kushwaha B."/>
            <person name="Joshi C.G."/>
            <person name="Kumar D."/>
            <person name="Nagpure N.S."/>
            <person name="Sahoo L."/>
            <person name="Das S.P."/>
            <person name="Bit A."/>
            <person name="Patnaik S."/>
            <person name="Meher P.K."/>
            <person name="Jayasankar P."/>
            <person name="Koringa P.G."/>
            <person name="Patel N.V."/>
            <person name="Hinsu A.T."/>
            <person name="Kumar R."/>
            <person name="Pandey M."/>
            <person name="Agarwal S."/>
            <person name="Srivastava S."/>
            <person name="Singh M."/>
            <person name="Iquebal M.A."/>
            <person name="Jaiswal S."/>
            <person name="Angadi U.B."/>
            <person name="Kumar N."/>
            <person name="Raza M."/>
            <person name="Shah T.M."/>
            <person name="Rai A."/>
            <person name="Jena J.K."/>
        </authorList>
    </citation>
    <scope>NUCLEOTIDE SEQUENCE [LARGE SCALE GENOMIC DNA]</scope>
    <source>
        <strain evidence="5">DASCIFA01</strain>
        <tissue evidence="5">Testis</tissue>
    </source>
</reference>
<comment type="caution">
    <text evidence="5">The sequence shown here is derived from an EMBL/GenBank/DDBJ whole genome shotgun (WGS) entry which is preliminary data.</text>
</comment>
<evidence type="ECO:0000256" key="4">
    <source>
        <dbReference type="ARBA" id="ARBA00023157"/>
    </source>
</evidence>
<comment type="similarity">
    <text evidence="2">Belongs to the dermatopontin family.</text>
</comment>
<dbReference type="Proteomes" id="UP000290572">
    <property type="component" value="Unassembled WGS sequence"/>
</dbReference>